<dbReference type="AlphaFoldDB" id="A0A7I8JKR8"/>
<dbReference type="PANTHER" id="PTHR31133">
    <property type="entry name" value="MEMBRANE PROTEIN"/>
    <property type="match status" value="1"/>
</dbReference>
<keyword evidence="2" id="KW-0812">Transmembrane</keyword>
<evidence type="ECO:0000313" key="3">
    <source>
        <dbReference type="EMBL" id="CAA2631486.1"/>
    </source>
</evidence>
<keyword evidence="4" id="KW-1185">Reference proteome</keyword>
<evidence type="ECO:0000313" key="4">
    <source>
        <dbReference type="Proteomes" id="UP001189122"/>
    </source>
</evidence>
<name>A0A7I8JKR8_SPIIN</name>
<evidence type="ECO:0000256" key="2">
    <source>
        <dbReference type="SAM" id="Phobius"/>
    </source>
</evidence>
<feature type="transmembrane region" description="Helical" evidence="2">
    <location>
        <begin position="71"/>
        <end position="98"/>
    </location>
</feature>
<dbReference type="Proteomes" id="UP001189122">
    <property type="component" value="Unassembled WGS sequence"/>
</dbReference>
<keyword evidence="2" id="KW-1133">Transmembrane helix</keyword>
<feature type="region of interest" description="Disordered" evidence="1">
    <location>
        <begin position="323"/>
        <end position="342"/>
    </location>
</feature>
<dbReference type="InterPro" id="IPR040229">
    <property type="entry name" value="At3g27390-like"/>
</dbReference>
<gene>
    <name evidence="3" type="ORF">SI7747_14017134</name>
</gene>
<sequence length="575" mass="64459">MEVPVGFLAKLWSFVSFLPFFLLLLTLGVAKDFLHINPLSLCSSNCWTHCSSDCRRWEFFVIIGLWPAHFIWTYFCIGNASCALLLMSIVTALLLLFLCQGQETWTSLEAGHPSSFANPSCAVASSCHIRSLTFGLGYGYCAPLIATFEAVGEEVADKLYHCFADGCQSTVKGACTVVRDCTDFCFHSYFSYMDDLRERALEDVPMIAALALLKSPYMLLKGWQRLIQDLIGREGPFLETVCVPFAGLAIILWPIAVIGAVICAFFCSFFLATYSAVVAYQEDSVQMGLAYIVSVISMFDEYSNDLLYLREGSYLPRPVYRKEKDNQKADQDRSMKSGSKRGKLVSEQSLTLRRAFQQLKPIQIWDWLFRSCEQNGRMLVRDGLIDASDIADCILKGRCEKLTIKLPAWCILQCLLRSAESDSYGLLITDDLELTDFNWPKDKVLGWFLEPLLIMKEQIKGLQLSEDEAACLRKLIMVYNSGKPDDWNGSGFPSDDNVRRAQIQAILRRLQGIVSSLSRLPTFRRRFLNLTKILYLETLEAGALSREGGSPASSSVKSSEGVPRVSDIQAADNIV</sequence>
<feature type="compositionally biased region" description="Basic and acidic residues" evidence="1">
    <location>
        <begin position="323"/>
        <end position="335"/>
    </location>
</feature>
<dbReference type="PANTHER" id="PTHR31133:SF2">
    <property type="entry name" value="EXPRESSED PROTEIN"/>
    <property type="match status" value="1"/>
</dbReference>
<organism evidence="3">
    <name type="scientific">Spirodela intermedia</name>
    <name type="common">Intermediate duckweed</name>
    <dbReference type="NCBI Taxonomy" id="51605"/>
    <lineage>
        <taxon>Eukaryota</taxon>
        <taxon>Viridiplantae</taxon>
        <taxon>Streptophyta</taxon>
        <taxon>Embryophyta</taxon>
        <taxon>Tracheophyta</taxon>
        <taxon>Spermatophyta</taxon>
        <taxon>Magnoliopsida</taxon>
        <taxon>Liliopsida</taxon>
        <taxon>Araceae</taxon>
        <taxon>Lemnoideae</taxon>
        <taxon>Spirodela</taxon>
    </lineage>
</organism>
<accession>A0A7I8JKR8</accession>
<dbReference type="GO" id="GO:0010228">
    <property type="term" value="P:vegetative to reproductive phase transition of meristem"/>
    <property type="evidence" value="ECO:0007669"/>
    <property type="project" value="TreeGrafter"/>
</dbReference>
<reference evidence="3 4" key="1">
    <citation type="submission" date="2019-12" db="EMBL/GenBank/DDBJ databases">
        <authorList>
            <person name="Scholz U."/>
            <person name="Mascher M."/>
            <person name="Fiebig A."/>
        </authorList>
    </citation>
    <scope>NUCLEOTIDE SEQUENCE</scope>
</reference>
<keyword evidence="2" id="KW-0472">Membrane</keyword>
<dbReference type="EMBL" id="LR743601">
    <property type="protein sequence ID" value="CAA2631486.1"/>
    <property type="molecule type" value="Genomic_DNA"/>
</dbReference>
<proteinExistence type="predicted"/>
<dbReference type="EMBL" id="CACRZD030000014">
    <property type="protein sequence ID" value="CAA6670729.1"/>
    <property type="molecule type" value="Genomic_DNA"/>
</dbReference>
<feature type="transmembrane region" description="Helical" evidence="2">
    <location>
        <begin position="241"/>
        <end position="271"/>
    </location>
</feature>
<evidence type="ECO:0000256" key="1">
    <source>
        <dbReference type="SAM" id="MobiDB-lite"/>
    </source>
</evidence>
<protein>
    <submittedName>
        <fullName evidence="3">Uncharacterized protein</fullName>
    </submittedName>
</protein>